<dbReference type="SUPFAM" id="SSF56112">
    <property type="entry name" value="Protein kinase-like (PK-like)"/>
    <property type="match status" value="1"/>
</dbReference>
<dbReference type="AlphaFoldDB" id="A0A7R9JTS0"/>
<proteinExistence type="predicted"/>
<accession>A0A7R9JTS0</accession>
<dbReference type="EMBL" id="OE839678">
    <property type="protein sequence ID" value="CAD7588178.1"/>
    <property type="molecule type" value="Genomic_DNA"/>
</dbReference>
<dbReference type="InterPro" id="IPR000719">
    <property type="entry name" value="Prot_kinase_dom"/>
</dbReference>
<dbReference type="Gene3D" id="3.30.200.20">
    <property type="entry name" value="Phosphorylase Kinase, domain 1"/>
    <property type="match status" value="1"/>
</dbReference>
<dbReference type="GO" id="GO:0005524">
    <property type="term" value="F:ATP binding"/>
    <property type="evidence" value="ECO:0007669"/>
    <property type="project" value="InterPro"/>
</dbReference>
<reference evidence="2" key="1">
    <citation type="submission" date="2020-11" db="EMBL/GenBank/DDBJ databases">
        <authorList>
            <person name="Tran Van P."/>
        </authorList>
    </citation>
    <scope>NUCLEOTIDE SEQUENCE</scope>
</reference>
<feature type="domain" description="Protein kinase" evidence="1">
    <location>
        <begin position="2"/>
        <end position="257"/>
    </location>
</feature>
<name>A0A7R9JTS0_TIMGE</name>
<sequence length="258" mass="29583">MVYMVLYRYRGRFSVVVKGIEKATDKVIVAKLLEVRPDTETQVSREFEALRSLRHERIASLEAAYKPAGSSIAVLVQEKLQGADILTYLSSRHEYTEQVVAMVIMQVLDALQYLHWRGYCHLDLQPDNVVMASVRSIQVKLVDLGSAQRVSKLGTIVEQVGDIEYTAPEVINDEPAYPQTDIWSVGVLMYILLSGTSPFRASDPEETRQNITFVRYRFEHLYKELTPEATRFLMLVFKRTPRYSITHLCRVHKNNNIG</sequence>
<protein>
    <recommendedName>
        <fullName evidence="1">Protein kinase domain-containing protein</fullName>
    </recommendedName>
</protein>
<organism evidence="2">
    <name type="scientific">Timema genevievae</name>
    <name type="common">Walking stick</name>
    <dbReference type="NCBI Taxonomy" id="629358"/>
    <lineage>
        <taxon>Eukaryota</taxon>
        <taxon>Metazoa</taxon>
        <taxon>Ecdysozoa</taxon>
        <taxon>Arthropoda</taxon>
        <taxon>Hexapoda</taxon>
        <taxon>Insecta</taxon>
        <taxon>Pterygota</taxon>
        <taxon>Neoptera</taxon>
        <taxon>Polyneoptera</taxon>
        <taxon>Phasmatodea</taxon>
        <taxon>Timematodea</taxon>
        <taxon>Timematoidea</taxon>
        <taxon>Timematidae</taxon>
        <taxon>Timema</taxon>
    </lineage>
</organism>
<dbReference type="Pfam" id="PF00069">
    <property type="entry name" value="Pkinase"/>
    <property type="match status" value="1"/>
</dbReference>
<evidence type="ECO:0000313" key="2">
    <source>
        <dbReference type="EMBL" id="CAD7588178.1"/>
    </source>
</evidence>
<dbReference type="InterPro" id="IPR011009">
    <property type="entry name" value="Kinase-like_dom_sf"/>
</dbReference>
<dbReference type="Gene3D" id="1.10.510.10">
    <property type="entry name" value="Transferase(Phosphotransferase) domain 1"/>
    <property type="match status" value="1"/>
</dbReference>
<dbReference type="GO" id="GO:0004672">
    <property type="term" value="F:protein kinase activity"/>
    <property type="evidence" value="ECO:0007669"/>
    <property type="project" value="InterPro"/>
</dbReference>
<dbReference type="PROSITE" id="PS50011">
    <property type="entry name" value="PROTEIN_KINASE_DOM"/>
    <property type="match status" value="1"/>
</dbReference>
<evidence type="ECO:0000259" key="1">
    <source>
        <dbReference type="PROSITE" id="PS50011"/>
    </source>
</evidence>
<gene>
    <name evidence="2" type="ORF">TGEB3V08_LOCUS2273</name>
</gene>
<dbReference type="PANTHER" id="PTHR24347">
    <property type="entry name" value="SERINE/THREONINE-PROTEIN KINASE"/>
    <property type="match status" value="1"/>
</dbReference>